<evidence type="ECO:0000256" key="5">
    <source>
        <dbReference type="ARBA" id="ARBA00022683"/>
    </source>
</evidence>
<evidence type="ECO:0000256" key="8">
    <source>
        <dbReference type="ARBA" id="ARBA00023136"/>
    </source>
</evidence>
<gene>
    <name evidence="10" type="ORF">DXC78_01775</name>
</gene>
<feature type="transmembrane region" description="Helical" evidence="9">
    <location>
        <begin position="156"/>
        <end position="174"/>
    </location>
</feature>
<dbReference type="Pfam" id="PF03613">
    <property type="entry name" value="EIID-AGA"/>
    <property type="match status" value="1"/>
</dbReference>
<dbReference type="PANTHER" id="PTHR32502:SF5">
    <property type="entry name" value="N-ACETYLGALACTOSAMINE PERMEASE IID COMPONENT-RELATED"/>
    <property type="match status" value="1"/>
</dbReference>
<evidence type="ECO:0000256" key="3">
    <source>
        <dbReference type="ARBA" id="ARBA00022475"/>
    </source>
</evidence>
<dbReference type="EMBL" id="QUSK01000003">
    <property type="protein sequence ID" value="RGD77828.1"/>
    <property type="molecule type" value="Genomic_DNA"/>
</dbReference>
<dbReference type="GO" id="GO:0009401">
    <property type="term" value="P:phosphoenolpyruvate-dependent sugar phosphotransferase system"/>
    <property type="evidence" value="ECO:0007669"/>
    <property type="project" value="UniProtKB-KW"/>
</dbReference>
<keyword evidence="7 9" id="KW-1133">Transmembrane helix</keyword>
<feature type="transmembrane region" description="Helical" evidence="9">
    <location>
        <begin position="197"/>
        <end position="217"/>
    </location>
</feature>
<name>A0A3E3E7X8_9FIRM</name>
<organism evidence="10 11">
    <name type="scientific">Faecalicoccus pleomorphus</name>
    <dbReference type="NCBI Taxonomy" id="1323"/>
    <lineage>
        <taxon>Bacteria</taxon>
        <taxon>Bacillati</taxon>
        <taxon>Bacillota</taxon>
        <taxon>Erysipelotrichia</taxon>
        <taxon>Erysipelotrichales</taxon>
        <taxon>Erysipelotrichaceae</taxon>
        <taxon>Faecalicoccus</taxon>
    </lineage>
</organism>
<evidence type="ECO:0000256" key="2">
    <source>
        <dbReference type="ARBA" id="ARBA00022448"/>
    </source>
</evidence>
<evidence type="ECO:0000256" key="9">
    <source>
        <dbReference type="SAM" id="Phobius"/>
    </source>
</evidence>
<comment type="caution">
    <text evidence="10">The sequence shown here is derived from an EMBL/GenBank/DDBJ whole genome shotgun (WGS) entry which is preliminary data.</text>
</comment>
<accession>A0A3E3E7X8</accession>
<dbReference type="GO" id="GO:0005886">
    <property type="term" value="C:plasma membrane"/>
    <property type="evidence" value="ECO:0007669"/>
    <property type="project" value="UniProtKB-SubCell"/>
</dbReference>
<dbReference type="PROSITE" id="PS51108">
    <property type="entry name" value="PTS_EIID"/>
    <property type="match status" value="1"/>
</dbReference>
<sequence>MSQVEEVNNVKSEVKNEVSLTKKDLNKAYWTFEVFAQACCSYERLQAPGFFSGMKNIIEKLYPKKEDRIEACKRHMEFYNSEFALVGPVILGIAIAMEEKKANGASVEGEAISAIKTSLMGPLAGIGDTLRQGTLIPIIGSIAISIGTGGNLLAPVLYMVATLGINWGISYNLFHKAYEKGSELVGEFFQGDRMEKIMTMITTLGAITIGALAANTVKLSTILELNFGEKPLNLQTGIFDTIALNILPFAAVMLVYYLLRKKVSVNKIIILIFAFAIVFGLLGII</sequence>
<keyword evidence="4" id="KW-0762">Sugar transport</keyword>
<evidence type="ECO:0000256" key="1">
    <source>
        <dbReference type="ARBA" id="ARBA00004651"/>
    </source>
</evidence>
<evidence type="ECO:0000256" key="6">
    <source>
        <dbReference type="ARBA" id="ARBA00022692"/>
    </source>
</evidence>
<dbReference type="InterPro" id="IPR004704">
    <property type="entry name" value="PTS_IID_man"/>
</dbReference>
<keyword evidence="5" id="KW-0598">Phosphotransferase system</keyword>
<dbReference type="Proteomes" id="UP000260721">
    <property type="component" value="Unassembled WGS sequence"/>
</dbReference>
<evidence type="ECO:0000313" key="10">
    <source>
        <dbReference type="EMBL" id="RGD77828.1"/>
    </source>
</evidence>
<reference evidence="10 11" key="1">
    <citation type="submission" date="2018-08" db="EMBL/GenBank/DDBJ databases">
        <title>A genome reference for cultivated species of the human gut microbiota.</title>
        <authorList>
            <person name="Zou Y."/>
            <person name="Xue W."/>
            <person name="Luo G."/>
        </authorList>
    </citation>
    <scope>NUCLEOTIDE SEQUENCE [LARGE SCALE GENOMIC DNA]</scope>
    <source>
        <strain evidence="10 11">TF08-11</strain>
    </source>
</reference>
<proteinExistence type="predicted"/>
<evidence type="ECO:0000256" key="7">
    <source>
        <dbReference type="ARBA" id="ARBA00022989"/>
    </source>
</evidence>
<evidence type="ECO:0000256" key="4">
    <source>
        <dbReference type="ARBA" id="ARBA00022597"/>
    </source>
</evidence>
<dbReference type="InterPro" id="IPR050303">
    <property type="entry name" value="GatZ_KbaZ_carbometab"/>
</dbReference>
<evidence type="ECO:0000313" key="11">
    <source>
        <dbReference type="Proteomes" id="UP000260721"/>
    </source>
</evidence>
<keyword evidence="6 9" id="KW-0812">Transmembrane</keyword>
<feature type="transmembrane region" description="Helical" evidence="9">
    <location>
        <begin position="268"/>
        <end position="284"/>
    </location>
</feature>
<comment type="subcellular location">
    <subcellularLocation>
        <location evidence="1">Cell membrane</location>
        <topology evidence="1">Multi-pass membrane protein</topology>
    </subcellularLocation>
</comment>
<dbReference type="PANTHER" id="PTHR32502">
    <property type="entry name" value="N-ACETYLGALACTOSAMINE PERMEASE II COMPONENT-RELATED"/>
    <property type="match status" value="1"/>
</dbReference>
<keyword evidence="2" id="KW-0813">Transport</keyword>
<protein>
    <submittedName>
        <fullName evidence="10">PTS system mannose/fructose/sorbose family transporter subunit IID</fullName>
    </submittedName>
</protein>
<feature type="transmembrane region" description="Helical" evidence="9">
    <location>
        <begin position="237"/>
        <end position="259"/>
    </location>
</feature>
<dbReference type="RefSeq" id="WP_117445437.1">
    <property type="nucleotide sequence ID" value="NZ_QUSK01000003.1"/>
</dbReference>
<keyword evidence="3" id="KW-1003">Cell membrane</keyword>
<keyword evidence="8 9" id="KW-0472">Membrane</keyword>
<feature type="transmembrane region" description="Helical" evidence="9">
    <location>
        <begin position="78"/>
        <end position="97"/>
    </location>
</feature>
<dbReference type="AlphaFoldDB" id="A0A3E3E7X8"/>